<sequence>MDEKEVSLYKNLTRFIIQAKACLGHSAYDELEKIQCPTLVIGGGRDEVVGINTSEEIGEKIPGSKSIIYPGLGHGAYAESKTFDRDVLKFLS</sequence>
<feature type="domain" description="Peptidase S33 tripeptidyl aminopeptidase-like C-terminal" evidence="1">
    <location>
        <begin position="33"/>
        <end position="91"/>
    </location>
</feature>
<gene>
    <name evidence="2" type="ORF">ISALK_06705</name>
</gene>
<evidence type="ECO:0000313" key="3">
    <source>
        <dbReference type="Proteomes" id="UP000449710"/>
    </source>
</evidence>
<protein>
    <submittedName>
        <fullName evidence="2">Alpha/beta hydrolase</fullName>
    </submittedName>
</protein>
<dbReference type="InterPro" id="IPR029058">
    <property type="entry name" value="AB_hydrolase_fold"/>
</dbReference>
<proteinExistence type="predicted"/>
<dbReference type="Proteomes" id="UP000449710">
    <property type="component" value="Unassembled WGS sequence"/>
</dbReference>
<accession>A0AA43XKZ9</accession>
<dbReference type="SUPFAM" id="SSF53474">
    <property type="entry name" value="alpha/beta-Hydrolases"/>
    <property type="match status" value="1"/>
</dbReference>
<name>A0AA43XKZ9_9CLOT</name>
<dbReference type="Gene3D" id="3.40.50.1820">
    <property type="entry name" value="alpha/beta hydrolase"/>
    <property type="match status" value="1"/>
</dbReference>
<dbReference type="InterPro" id="IPR013595">
    <property type="entry name" value="Pept_S33_TAP-like_C"/>
</dbReference>
<comment type="caution">
    <text evidence="2">The sequence shown here is derived from an EMBL/GenBank/DDBJ whole genome shotgun (WGS) entry which is preliminary data.</text>
</comment>
<reference evidence="2 3" key="1">
    <citation type="submission" date="2019-04" db="EMBL/GenBank/DDBJ databases">
        <title>Isachenkonia alkalipeptolytica gen. nov. sp. nov. a new anaerobic, alkiliphilic organothrophic bacterium capable to reduce synthesized ferrihydrite isolated from a soda lake.</title>
        <authorList>
            <person name="Toshchakov S.V."/>
            <person name="Zavarzina D.G."/>
            <person name="Zhilina T.N."/>
            <person name="Kostrikina N.A."/>
            <person name="Kublanov I.V."/>
        </authorList>
    </citation>
    <scope>NUCLEOTIDE SEQUENCE [LARGE SCALE GENOMIC DNA]</scope>
    <source>
        <strain evidence="2 3">Z-1701</strain>
    </source>
</reference>
<evidence type="ECO:0000313" key="2">
    <source>
        <dbReference type="EMBL" id="NBG88189.1"/>
    </source>
</evidence>
<organism evidence="2 3">
    <name type="scientific">Isachenkonia alkalipeptolytica</name>
    <dbReference type="NCBI Taxonomy" id="2565777"/>
    <lineage>
        <taxon>Bacteria</taxon>
        <taxon>Bacillati</taxon>
        <taxon>Bacillota</taxon>
        <taxon>Clostridia</taxon>
        <taxon>Eubacteriales</taxon>
        <taxon>Clostridiaceae</taxon>
        <taxon>Isachenkonia</taxon>
    </lineage>
</organism>
<dbReference type="EMBL" id="SUMG01000006">
    <property type="protein sequence ID" value="NBG88189.1"/>
    <property type="molecule type" value="Genomic_DNA"/>
</dbReference>
<dbReference type="GO" id="GO:0016787">
    <property type="term" value="F:hydrolase activity"/>
    <property type="evidence" value="ECO:0007669"/>
    <property type="project" value="UniProtKB-KW"/>
</dbReference>
<keyword evidence="3" id="KW-1185">Reference proteome</keyword>
<keyword evidence="2" id="KW-0378">Hydrolase</keyword>
<dbReference type="AlphaFoldDB" id="A0AA43XKZ9"/>
<dbReference type="Pfam" id="PF08386">
    <property type="entry name" value="Abhydrolase_4"/>
    <property type="match status" value="1"/>
</dbReference>
<evidence type="ECO:0000259" key="1">
    <source>
        <dbReference type="Pfam" id="PF08386"/>
    </source>
</evidence>